<protein>
    <submittedName>
        <fullName evidence="2">XRE family transcriptional regulator</fullName>
    </submittedName>
</protein>
<dbReference type="GO" id="GO:0003677">
    <property type="term" value="F:DNA binding"/>
    <property type="evidence" value="ECO:0007669"/>
    <property type="project" value="InterPro"/>
</dbReference>
<evidence type="ECO:0000259" key="1">
    <source>
        <dbReference type="Pfam" id="PF13443"/>
    </source>
</evidence>
<dbReference type="InterPro" id="IPR010982">
    <property type="entry name" value="Lambda_DNA-bd_dom_sf"/>
</dbReference>
<organism evidence="2 3">
    <name type="scientific">Shewanella canadensis</name>
    <dbReference type="NCBI Taxonomy" id="271096"/>
    <lineage>
        <taxon>Bacteria</taxon>
        <taxon>Pseudomonadati</taxon>
        <taxon>Pseudomonadota</taxon>
        <taxon>Gammaproteobacteria</taxon>
        <taxon>Alteromonadales</taxon>
        <taxon>Shewanellaceae</taxon>
        <taxon>Shewanella</taxon>
    </lineage>
</organism>
<dbReference type="SUPFAM" id="SSF47413">
    <property type="entry name" value="lambda repressor-like DNA-binding domains"/>
    <property type="match status" value="1"/>
</dbReference>
<dbReference type="OrthoDB" id="5298444at2"/>
<evidence type="ECO:0000313" key="2">
    <source>
        <dbReference type="EMBL" id="RTR37251.1"/>
    </source>
</evidence>
<dbReference type="EMBL" id="RXNU01000014">
    <property type="protein sequence ID" value="RTR37251.1"/>
    <property type="molecule type" value="Genomic_DNA"/>
</dbReference>
<gene>
    <name evidence="2" type="ORF">EKG38_20170</name>
</gene>
<proteinExistence type="predicted"/>
<feature type="domain" description="HTH cro/C1-type" evidence="1">
    <location>
        <begin position="15"/>
        <end position="67"/>
    </location>
</feature>
<dbReference type="InterPro" id="IPR001387">
    <property type="entry name" value="Cro/C1-type_HTH"/>
</dbReference>
<keyword evidence="3" id="KW-1185">Reference proteome</keyword>
<accession>A0A431WPA4</accession>
<name>A0A431WPA4_9GAMM</name>
<sequence length="250" mass="29179">MHQTRLIIETLKLELRKQQKTYKHVAEKLELSEASVKRLFAEESLSLNRLDNICELLQLEFSDLVSLMEENISFTTELSLAQENELVSDIKLLLMAHFLINGLRFSDITDNYTITETEGIQLLAKLDRMKIIELLPGNRVKMIISKNFQWIKHGPIQSFYKTVIQPEFLNSSFTLPGEFQVFTSGMLTRTSNTELIKKIKRLSKELNEMNTTDQSSELEQKFGTSLMIAMRPWEPDIFHQLRRVEPKKHF</sequence>
<comment type="caution">
    <text evidence="2">The sequence shown here is derived from an EMBL/GenBank/DDBJ whole genome shotgun (WGS) entry which is preliminary data.</text>
</comment>
<dbReference type="AlphaFoldDB" id="A0A431WPA4"/>
<reference evidence="2 3" key="1">
    <citation type="submission" date="2018-12" db="EMBL/GenBank/DDBJ databases">
        <authorList>
            <person name="Yu L."/>
        </authorList>
    </citation>
    <scope>NUCLEOTIDE SEQUENCE [LARGE SCALE GENOMIC DNA]</scope>
    <source>
        <strain evidence="2 3">HAW-EB2</strain>
    </source>
</reference>
<dbReference type="Proteomes" id="UP000267448">
    <property type="component" value="Unassembled WGS sequence"/>
</dbReference>
<dbReference type="RefSeq" id="WP_126522454.1">
    <property type="nucleotide sequence ID" value="NZ_RXNU01000014.1"/>
</dbReference>
<dbReference type="Pfam" id="PF13443">
    <property type="entry name" value="HTH_26"/>
    <property type="match status" value="1"/>
</dbReference>
<evidence type="ECO:0000313" key="3">
    <source>
        <dbReference type="Proteomes" id="UP000267448"/>
    </source>
</evidence>
<dbReference type="Gene3D" id="1.10.260.40">
    <property type="entry name" value="lambda repressor-like DNA-binding domains"/>
    <property type="match status" value="1"/>
</dbReference>